<dbReference type="InterPro" id="IPR010982">
    <property type="entry name" value="Lambda_DNA-bd_dom_sf"/>
</dbReference>
<sequence>MNPSLAQRVDILFRALHSPAEGEPTTEFVAAALRDRGVETTAADLSAIRAGTDGAPSARLLAALAEHFDQPPWFLSDSETSQRVVDTYVQLDLLRALREAGVRRVRLRGRPAASDRQALIEALRARQRPGPEA</sequence>
<dbReference type="Proteomes" id="UP000586827">
    <property type="component" value="Unassembled WGS sequence"/>
</dbReference>
<reference evidence="1 2" key="1">
    <citation type="submission" date="2020-05" db="EMBL/GenBank/DDBJ databases">
        <title>MicrobeNet Type strains.</title>
        <authorList>
            <person name="Nicholson A.C."/>
        </authorList>
    </citation>
    <scope>NUCLEOTIDE SEQUENCE [LARGE SCALE GENOMIC DNA]</scope>
    <source>
        <strain evidence="1 2">JCM 3224</strain>
    </source>
</reference>
<dbReference type="GO" id="GO:0003677">
    <property type="term" value="F:DNA binding"/>
    <property type="evidence" value="ECO:0007669"/>
    <property type="project" value="InterPro"/>
</dbReference>
<accession>A0A849BW43</accession>
<dbReference type="AlphaFoldDB" id="A0A849BW43"/>
<evidence type="ECO:0000313" key="1">
    <source>
        <dbReference type="EMBL" id="NNH69338.1"/>
    </source>
</evidence>
<dbReference type="Gene3D" id="1.10.260.40">
    <property type="entry name" value="lambda repressor-like DNA-binding domains"/>
    <property type="match status" value="1"/>
</dbReference>
<comment type="caution">
    <text evidence="1">The sequence shown here is derived from an EMBL/GenBank/DDBJ whole genome shotgun (WGS) entry which is preliminary data.</text>
</comment>
<keyword evidence="2" id="KW-1185">Reference proteome</keyword>
<proteinExistence type="predicted"/>
<dbReference type="EMBL" id="JABELX010000001">
    <property type="protein sequence ID" value="NNH69338.1"/>
    <property type="molecule type" value="Genomic_DNA"/>
</dbReference>
<gene>
    <name evidence="1" type="ORF">HLB23_05535</name>
</gene>
<evidence type="ECO:0000313" key="2">
    <source>
        <dbReference type="Proteomes" id="UP000586827"/>
    </source>
</evidence>
<organism evidence="1 2">
    <name type="scientific">Nocardia uniformis</name>
    <dbReference type="NCBI Taxonomy" id="53432"/>
    <lineage>
        <taxon>Bacteria</taxon>
        <taxon>Bacillati</taxon>
        <taxon>Actinomycetota</taxon>
        <taxon>Actinomycetes</taxon>
        <taxon>Mycobacteriales</taxon>
        <taxon>Nocardiaceae</taxon>
        <taxon>Nocardia</taxon>
    </lineage>
</organism>
<protein>
    <submittedName>
        <fullName evidence="1">Uncharacterized protein</fullName>
    </submittedName>
</protein>
<dbReference type="RefSeq" id="WP_067525416.1">
    <property type="nucleotide sequence ID" value="NZ_JABELX010000001.1"/>
</dbReference>
<name>A0A849BW43_9NOCA</name>